<keyword evidence="3" id="KW-1185">Reference proteome</keyword>
<dbReference type="EMBL" id="LGTQ01000005">
    <property type="protein sequence ID" value="KPM49634.1"/>
    <property type="molecule type" value="Genomic_DNA"/>
</dbReference>
<keyword evidence="1" id="KW-0732">Signal</keyword>
<evidence type="ECO:0000313" key="3">
    <source>
        <dbReference type="Proteomes" id="UP000050454"/>
    </source>
</evidence>
<organism evidence="2 3">
    <name type="scientific">Jiulongibacter sediminis</name>
    <dbReference type="NCBI Taxonomy" id="1605367"/>
    <lineage>
        <taxon>Bacteria</taxon>
        <taxon>Pseudomonadati</taxon>
        <taxon>Bacteroidota</taxon>
        <taxon>Cytophagia</taxon>
        <taxon>Cytophagales</taxon>
        <taxon>Leadbetterellaceae</taxon>
        <taxon>Jiulongibacter</taxon>
    </lineage>
</organism>
<feature type="signal peptide" evidence="1">
    <location>
        <begin position="1"/>
        <end position="22"/>
    </location>
</feature>
<comment type="caution">
    <text evidence="2">The sequence shown here is derived from an EMBL/GenBank/DDBJ whole genome shotgun (WGS) entry which is preliminary data.</text>
</comment>
<protein>
    <recommendedName>
        <fullName evidence="4">DUF3887 domain-containing protein</fullName>
    </recommendedName>
</protein>
<reference evidence="2 3" key="1">
    <citation type="submission" date="2015-07" db="EMBL/GenBank/DDBJ databases">
        <title>The draft genome sequence of Leadbetterella sp. JN14-9.</title>
        <authorList>
            <person name="Liu Y."/>
            <person name="Du J."/>
            <person name="Shao Z."/>
        </authorList>
    </citation>
    <scope>NUCLEOTIDE SEQUENCE [LARGE SCALE GENOMIC DNA]</scope>
    <source>
        <strain evidence="2 3">JN14-9</strain>
    </source>
</reference>
<proteinExistence type="predicted"/>
<dbReference type="Proteomes" id="UP000050454">
    <property type="component" value="Unassembled WGS sequence"/>
</dbReference>
<dbReference type="AlphaFoldDB" id="A0A0P7C7U2"/>
<name>A0A0P7C7U2_9BACT</name>
<dbReference type="PATRIC" id="fig|1605367.3.peg.2002"/>
<sequence length="150" mass="17435">MKTLFKLFLLCCLLATSQFTQAQNNPDKIVEAFFDNYVNAGASEALDQLYASNKWMSRATDAINSLKSKLEGLNEDFVGPFYGYELIVEKKLSQSFILRSYLVKYDRQPIRFTFQFYKPDNKWVVHSFQYDGNVGDEIEEAAKLYYLDLD</sequence>
<dbReference type="RefSeq" id="WP_216598492.1">
    <property type="nucleotide sequence ID" value="NZ_JXSZ01000005.1"/>
</dbReference>
<evidence type="ECO:0000256" key="1">
    <source>
        <dbReference type="SAM" id="SignalP"/>
    </source>
</evidence>
<feature type="chain" id="PRO_5006136677" description="DUF3887 domain-containing protein" evidence="1">
    <location>
        <begin position="23"/>
        <end position="150"/>
    </location>
</feature>
<accession>A0A0P7C7U2</accession>
<evidence type="ECO:0008006" key="4">
    <source>
        <dbReference type="Google" id="ProtNLM"/>
    </source>
</evidence>
<evidence type="ECO:0000313" key="2">
    <source>
        <dbReference type="EMBL" id="KPM49634.1"/>
    </source>
</evidence>
<gene>
    <name evidence="2" type="ORF">AFM12_03300</name>
</gene>